<protein>
    <submittedName>
        <fullName evidence="1">Uncharacterized protein</fullName>
    </submittedName>
</protein>
<proteinExistence type="predicted"/>
<accession>A0AAV4Q1B2</accession>
<gene>
    <name evidence="1" type="ORF">CEXT_566721</name>
</gene>
<evidence type="ECO:0000313" key="2">
    <source>
        <dbReference type="Proteomes" id="UP001054945"/>
    </source>
</evidence>
<organism evidence="1 2">
    <name type="scientific">Caerostris extrusa</name>
    <name type="common">Bark spider</name>
    <name type="synonym">Caerostris bankana</name>
    <dbReference type="NCBI Taxonomy" id="172846"/>
    <lineage>
        <taxon>Eukaryota</taxon>
        <taxon>Metazoa</taxon>
        <taxon>Ecdysozoa</taxon>
        <taxon>Arthropoda</taxon>
        <taxon>Chelicerata</taxon>
        <taxon>Arachnida</taxon>
        <taxon>Araneae</taxon>
        <taxon>Araneomorphae</taxon>
        <taxon>Entelegynae</taxon>
        <taxon>Araneoidea</taxon>
        <taxon>Araneidae</taxon>
        <taxon>Caerostris</taxon>
    </lineage>
</organism>
<reference evidence="1 2" key="1">
    <citation type="submission" date="2021-06" db="EMBL/GenBank/DDBJ databases">
        <title>Caerostris extrusa draft genome.</title>
        <authorList>
            <person name="Kono N."/>
            <person name="Arakawa K."/>
        </authorList>
    </citation>
    <scope>NUCLEOTIDE SEQUENCE [LARGE SCALE GENOMIC DNA]</scope>
</reference>
<keyword evidence="2" id="KW-1185">Reference proteome</keyword>
<dbReference type="AlphaFoldDB" id="A0AAV4Q1B2"/>
<evidence type="ECO:0000313" key="1">
    <source>
        <dbReference type="EMBL" id="GIY01916.1"/>
    </source>
</evidence>
<comment type="caution">
    <text evidence="1">The sequence shown here is derived from an EMBL/GenBank/DDBJ whole genome shotgun (WGS) entry which is preliminary data.</text>
</comment>
<dbReference type="Proteomes" id="UP001054945">
    <property type="component" value="Unassembled WGS sequence"/>
</dbReference>
<dbReference type="EMBL" id="BPLR01005386">
    <property type="protein sequence ID" value="GIY01916.1"/>
    <property type="molecule type" value="Genomic_DNA"/>
</dbReference>
<sequence length="109" mass="13158">MASEIFLVCHVTSNNGWNVVIIREREKGLEKERRIFNDCRNLWPWKRSNDFLMRLPRVFIRLLFELVSQVLPESLRWDISKTSRLQEGLLFWFCKLLTLLEYQNTGSIR</sequence>
<name>A0AAV4Q1B2_CAEEX</name>